<dbReference type="Proteomes" id="UP001146351">
    <property type="component" value="Unassembled WGS sequence"/>
</dbReference>
<gene>
    <name evidence="1" type="ORF">N7492_008148</name>
</gene>
<reference evidence="1" key="1">
    <citation type="submission" date="2022-11" db="EMBL/GenBank/DDBJ databases">
        <authorList>
            <person name="Petersen C."/>
        </authorList>
    </citation>
    <scope>NUCLEOTIDE SEQUENCE</scope>
    <source>
        <strain evidence="1">IBT 21917</strain>
    </source>
</reference>
<protein>
    <submittedName>
        <fullName evidence="1">Uncharacterized protein</fullName>
    </submittedName>
</protein>
<dbReference type="EMBL" id="JAPQKO010000006">
    <property type="protein sequence ID" value="KAJ5155345.1"/>
    <property type="molecule type" value="Genomic_DNA"/>
</dbReference>
<reference evidence="1" key="2">
    <citation type="journal article" date="2023" name="IMA Fungus">
        <title>Comparative genomic study of the Penicillium genus elucidates a diverse pangenome and 15 lateral gene transfer events.</title>
        <authorList>
            <person name="Petersen C."/>
            <person name="Sorensen T."/>
            <person name="Nielsen M.R."/>
            <person name="Sondergaard T.E."/>
            <person name="Sorensen J.L."/>
            <person name="Fitzpatrick D.A."/>
            <person name="Frisvad J.C."/>
            <person name="Nielsen K.L."/>
        </authorList>
    </citation>
    <scope>NUCLEOTIDE SEQUENCE</scope>
    <source>
        <strain evidence="1">IBT 21917</strain>
    </source>
</reference>
<comment type="caution">
    <text evidence="1">The sequence shown here is derived from an EMBL/GenBank/DDBJ whole genome shotgun (WGS) entry which is preliminary data.</text>
</comment>
<dbReference type="AlphaFoldDB" id="A0A9W9HS21"/>
<sequence length="285" mass="32585">MICFLSDNVENSFEVRCPVNLSGSRIGRYQSENTKSGWVIKLLDYGLQRIPYLRKCFVSLLVSLETRLQEFQSNVTLLQWQNHNQALGTTRLRVVASFLVFVQPPSVKSHISCARDLDHLGDSLPQFLERLLAARHSSIPVLVCKRALCNETIKVKFSRIIVAHRIIPIVVQTPRIVGGWCRWDLIKPAKLRPTHHRCGPRRLVVQNGKKEPLRLLILERHRIGCPRRSNGISKPVFAHRPPPAPRKPPDAFYDHPQKIAPTWAAIGLPHPKRANFKHSAVLFYH</sequence>
<proteinExistence type="predicted"/>
<evidence type="ECO:0000313" key="1">
    <source>
        <dbReference type="EMBL" id="KAJ5155345.1"/>
    </source>
</evidence>
<keyword evidence="2" id="KW-1185">Reference proteome</keyword>
<name>A0A9W9HS21_9EURO</name>
<organism evidence="1 2">
    <name type="scientific">Penicillium capsulatum</name>
    <dbReference type="NCBI Taxonomy" id="69766"/>
    <lineage>
        <taxon>Eukaryota</taxon>
        <taxon>Fungi</taxon>
        <taxon>Dikarya</taxon>
        <taxon>Ascomycota</taxon>
        <taxon>Pezizomycotina</taxon>
        <taxon>Eurotiomycetes</taxon>
        <taxon>Eurotiomycetidae</taxon>
        <taxon>Eurotiales</taxon>
        <taxon>Aspergillaceae</taxon>
        <taxon>Penicillium</taxon>
    </lineage>
</organism>
<accession>A0A9W9HS21</accession>
<evidence type="ECO:0000313" key="2">
    <source>
        <dbReference type="Proteomes" id="UP001146351"/>
    </source>
</evidence>